<dbReference type="CDD" id="cd07814">
    <property type="entry name" value="SRPBCC_CalC_Aha1-like"/>
    <property type="match status" value="1"/>
</dbReference>
<protein>
    <submittedName>
        <fullName evidence="3">SRPBCC domain-containing protein</fullName>
    </submittedName>
</protein>
<dbReference type="Gene3D" id="3.30.530.20">
    <property type="match status" value="1"/>
</dbReference>
<name>A0AAU7DI17_9BACT</name>
<proteinExistence type="inferred from homology"/>
<evidence type="ECO:0000313" key="3">
    <source>
        <dbReference type="EMBL" id="XBH17290.1"/>
    </source>
</evidence>
<reference evidence="3" key="1">
    <citation type="submission" date="2023-03" db="EMBL/GenBank/DDBJ databases">
        <title>Edaphobacter sp.</title>
        <authorList>
            <person name="Huber K.J."/>
            <person name="Papendorf J."/>
            <person name="Pilke C."/>
            <person name="Bunk B."/>
            <person name="Sproeer C."/>
            <person name="Pester M."/>
        </authorList>
    </citation>
    <scope>NUCLEOTIDE SEQUENCE</scope>
    <source>
        <strain evidence="3">DSM 110680</strain>
    </source>
</reference>
<dbReference type="RefSeq" id="WP_348262521.1">
    <property type="nucleotide sequence ID" value="NZ_CP121196.1"/>
</dbReference>
<dbReference type="SUPFAM" id="SSF55961">
    <property type="entry name" value="Bet v1-like"/>
    <property type="match status" value="1"/>
</dbReference>
<feature type="domain" description="Activator of Hsp90 ATPase homologue 1/2-like C-terminal" evidence="2">
    <location>
        <begin position="52"/>
        <end position="140"/>
    </location>
</feature>
<dbReference type="AlphaFoldDB" id="A0AAU7DI17"/>
<gene>
    <name evidence="3" type="ORF">P8935_22330</name>
</gene>
<evidence type="ECO:0000256" key="1">
    <source>
        <dbReference type="ARBA" id="ARBA00006817"/>
    </source>
</evidence>
<dbReference type="InterPro" id="IPR023393">
    <property type="entry name" value="START-like_dom_sf"/>
</dbReference>
<organism evidence="3">
    <name type="scientific">Telmatobacter sp. DSM 110680</name>
    <dbReference type="NCBI Taxonomy" id="3036704"/>
    <lineage>
        <taxon>Bacteria</taxon>
        <taxon>Pseudomonadati</taxon>
        <taxon>Acidobacteriota</taxon>
        <taxon>Terriglobia</taxon>
        <taxon>Terriglobales</taxon>
        <taxon>Acidobacteriaceae</taxon>
        <taxon>Telmatobacter</taxon>
    </lineage>
</organism>
<sequence length="154" mass="17175">MIVNATSSIEDLTLLVEQEIHVRASLEDTFAALLEQLGPANEVGDGRQMPMVLEAWPGGRWYRDLGNDNGHFWAHVQAIKRPTLLEFSGPLMMSHPVANNVQYRLSEESGGTLIKFRHSGFGLVQDDHRKGVSGGWGYIHGRVRERAEGQKKQA</sequence>
<accession>A0AAU7DI17</accession>
<dbReference type="InterPro" id="IPR013538">
    <property type="entry name" value="ASHA1/2-like_C"/>
</dbReference>
<comment type="similarity">
    <text evidence="1">Belongs to the AHA1 family.</text>
</comment>
<evidence type="ECO:0000259" key="2">
    <source>
        <dbReference type="Pfam" id="PF08327"/>
    </source>
</evidence>
<dbReference type="EMBL" id="CP121196">
    <property type="protein sequence ID" value="XBH17290.1"/>
    <property type="molecule type" value="Genomic_DNA"/>
</dbReference>
<dbReference type="Pfam" id="PF08327">
    <property type="entry name" value="AHSA1"/>
    <property type="match status" value="1"/>
</dbReference>